<reference evidence="1" key="1">
    <citation type="journal article" date="2023" name="G3 (Bethesda)">
        <title>A reference genome for the long-term kleptoplast-retaining sea slug Elysia crispata morphotype clarki.</title>
        <authorList>
            <person name="Eastman K.E."/>
            <person name="Pendleton A.L."/>
            <person name="Shaikh M.A."/>
            <person name="Suttiyut T."/>
            <person name="Ogas R."/>
            <person name="Tomko P."/>
            <person name="Gavelis G."/>
            <person name="Widhalm J.R."/>
            <person name="Wisecaver J.H."/>
        </authorList>
    </citation>
    <scope>NUCLEOTIDE SEQUENCE</scope>
    <source>
        <strain evidence="1">ECLA1</strain>
    </source>
</reference>
<dbReference type="EMBL" id="JAWDGP010001720">
    <property type="protein sequence ID" value="KAK3788875.1"/>
    <property type="molecule type" value="Genomic_DNA"/>
</dbReference>
<organism evidence="1 2">
    <name type="scientific">Elysia crispata</name>
    <name type="common">lettuce slug</name>
    <dbReference type="NCBI Taxonomy" id="231223"/>
    <lineage>
        <taxon>Eukaryota</taxon>
        <taxon>Metazoa</taxon>
        <taxon>Spiralia</taxon>
        <taxon>Lophotrochozoa</taxon>
        <taxon>Mollusca</taxon>
        <taxon>Gastropoda</taxon>
        <taxon>Heterobranchia</taxon>
        <taxon>Euthyneura</taxon>
        <taxon>Panpulmonata</taxon>
        <taxon>Sacoglossa</taxon>
        <taxon>Placobranchoidea</taxon>
        <taxon>Plakobranchidae</taxon>
        <taxon>Elysia</taxon>
    </lineage>
</organism>
<dbReference type="Proteomes" id="UP001283361">
    <property type="component" value="Unassembled WGS sequence"/>
</dbReference>
<proteinExistence type="predicted"/>
<sequence length="319" mass="34279">MCLSSCWSCQQALATDRPFSTWTGPTNQLRPVSILLLELPTSSGHRPPLLHLDRTNKPAPPCVYPPVGAANKLWPQTAPSPPGLDQQTSSVLCLSSCWSCQQALATDRPFSTWTGPTNQLRPVSILLLELPTSSGHRPPLLHLDWANKPAPSCVYPPVGAANKLWPQTAPSPPGPSQQTSSVLCLSSCWSFQQALATDRPFSTWTGPTNQLRPVSILLLELPTSSGHRPPLLHLDWANKPAPSCVYPPVGAANKLWPQTAPSPPGLGQQTSSVLCLSSCWSCQQALATDRPFSTWTGPTNQLRPPGSHPGIEVGLAQFP</sequence>
<protein>
    <submittedName>
        <fullName evidence="1">Uncharacterized protein</fullName>
    </submittedName>
</protein>
<gene>
    <name evidence="1" type="ORF">RRG08_012201</name>
</gene>
<accession>A0AAE1AK03</accession>
<comment type="caution">
    <text evidence="1">The sequence shown here is derived from an EMBL/GenBank/DDBJ whole genome shotgun (WGS) entry which is preliminary data.</text>
</comment>
<name>A0AAE1AK03_9GAST</name>
<evidence type="ECO:0000313" key="1">
    <source>
        <dbReference type="EMBL" id="KAK3788875.1"/>
    </source>
</evidence>
<dbReference type="AlphaFoldDB" id="A0AAE1AK03"/>
<keyword evidence="2" id="KW-1185">Reference proteome</keyword>
<evidence type="ECO:0000313" key="2">
    <source>
        <dbReference type="Proteomes" id="UP001283361"/>
    </source>
</evidence>